<comment type="caution">
    <text evidence="2">The sequence shown here is derived from an EMBL/GenBank/DDBJ whole genome shotgun (WGS) entry which is preliminary data.</text>
</comment>
<feature type="transmembrane region" description="Helical" evidence="1">
    <location>
        <begin position="63"/>
        <end position="82"/>
    </location>
</feature>
<organism evidence="2 3">
    <name type="scientific">Candidatus Coproplasma stercoripullorum</name>
    <dbReference type="NCBI Taxonomy" id="2840751"/>
    <lineage>
        <taxon>Bacteria</taxon>
        <taxon>Bacillati</taxon>
        <taxon>Bacillota</taxon>
        <taxon>Clostridia</taxon>
        <taxon>Eubacteriales</taxon>
        <taxon>Candidatus Coproplasma</taxon>
    </lineage>
</organism>
<keyword evidence="1" id="KW-0472">Membrane</keyword>
<feature type="transmembrane region" description="Helical" evidence="1">
    <location>
        <begin position="94"/>
        <end position="116"/>
    </location>
</feature>
<dbReference type="InterPro" id="IPR036927">
    <property type="entry name" value="Cyt_c_oxase-like_su1_sf"/>
</dbReference>
<dbReference type="Gene3D" id="1.20.210.10">
    <property type="entry name" value="Cytochrome c oxidase-like, subunit I domain"/>
    <property type="match status" value="1"/>
</dbReference>
<name>A0A9D1DBC1_9FIRM</name>
<reference evidence="2" key="1">
    <citation type="submission" date="2020-10" db="EMBL/GenBank/DDBJ databases">
        <authorList>
            <person name="Gilroy R."/>
        </authorList>
    </citation>
    <scope>NUCLEOTIDE SEQUENCE</scope>
    <source>
        <strain evidence="2">ChiW25-3613</strain>
    </source>
</reference>
<reference evidence="2" key="2">
    <citation type="journal article" date="2021" name="PeerJ">
        <title>Extensive microbial diversity within the chicken gut microbiome revealed by metagenomics and culture.</title>
        <authorList>
            <person name="Gilroy R."/>
            <person name="Ravi A."/>
            <person name="Getino M."/>
            <person name="Pursley I."/>
            <person name="Horton D.L."/>
            <person name="Alikhan N.F."/>
            <person name="Baker D."/>
            <person name="Gharbi K."/>
            <person name="Hall N."/>
            <person name="Watson M."/>
            <person name="Adriaenssens E.M."/>
            <person name="Foster-Nyarko E."/>
            <person name="Jarju S."/>
            <person name="Secka A."/>
            <person name="Antonio M."/>
            <person name="Oren A."/>
            <person name="Chaudhuri R.R."/>
            <person name="La Ragione R."/>
            <person name="Hildebrand F."/>
            <person name="Pallen M.J."/>
        </authorList>
    </citation>
    <scope>NUCLEOTIDE SEQUENCE</scope>
    <source>
        <strain evidence="2">ChiW25-3613</strain>
    </source>
</reference>
<dbReference type="EMBL" id="DVHB01000075">
    <property type="protein sequence ID" value="HIR39603.1"/>
    <property type="molecule type" value="Genomic_DNA"/>
</dbReference>
<evidence type="ECO:0000313" key="3">
    <source>
        <dbReference type="Proteomes" id="UP000824179"/>
    </source>
</evidence>
<dbReference type="AlphaFoldDB" id="A0A9D1DBC1"/>
<sequence length="195" mass="22089">MKTQMRFQKTLCLLTLIMSAITIVYAFGFITGGMATVGDIFDYRNDYFNAANVYNFGQQVNDIILILGIVFLCLVALMYIFACQKRRNYYITNYIAIGVSALYMVVFAVVGIILVVQTQVMFISEVDWETFYGGNISLDRFAHTGDSQVMFYIGYVVYFLVILNALALGYNLLWKIKLMKGEKALLEAGLQKEVA</sequence>
<evidence type="ECO:0000313" key="2">
    <source>
        <dbReference type="EMBL" id="HIR39603.1"/>
    </source>
</evidence>
<keyword evidence="1" id="KW-0812">Transmembrane</keyword>
<dbReference type="Proteomes" id="UP000824179">
    <property type="component" value="Unassembled WGS sequence"/>
</dbReference>
<proteinExistence type="predicted"/>
<feature type="transmembrane region" description="Helical" evidence="1">
    <location>
        <begin position="149"/>
        <end position="173"/>
    </location>
</feature>
<evidence type="ECO:0000256" key="1">
    <source>
        <dbReference type="SAM" id="Phobius"/>
    </source>
</evidence>
<keyword evidence="1" id="KW-1133">Transmembrane helix</keyword>
<accession>A0A9D1DBC1</accession>
<protein>
    <submittedName>
        <fullName evidence="2">Uncharacterized protein</fullName>
    </submittedName>
</protein>
<gene>
    <name evidence="2" type="ORF">IAB90_04380</name>
</gene>